<name>A0A8T9BBR3_9HELO</name>
<keyword evidence="1" id="KW-0479">Metal-binding</keyword>
<dbReference type="PANTHER" id="PTHR46910">
    <property type="entry name" value="TRANSCRIPTION FACTOR PDR1"/>
    <property type="match status" value="1"/>
</dbReference>
<sequence>MDISGKSHSTEKAKANSNRLGKHGRSETSLLPKSCGNCRIRKIRCDKTSPCSSCQIAKLPCGTTTVGRTGSQSSATPDTNPESRDLSLIQESVLEIKKRLERLEQSQQTPKHSFEVCFVTAERNAASAPSTTFQNEPSFQQQSAQASLSAEISAEEAKTGDSDLEIQYSLASLKSLLQGHNLPSSLNDLYFPCSTPRAPVEDIELPPMSLVVAALRKATVKLPPVILHNGFRDHMMLENLCKKVYFPARPSSKGEVTLMNGLLFYLLDAYSQEDQADLSSSDCATYAKLCEKNFCDGIQDYECLVTPTLENIQCLMMGAMKAQGDARPSLCWTLVSTGARLCQSLGYHRESEVARSPPDLADAKRHVFWMLYMIDKIMSLNLGRASSFPDYDIDVEVFSPNPNPSFWAWDKVLTAFIELCKLQGQMYDELYSARARRQPPEMRSRLIQERSASLFAWHIDTQHAQDQNDLTLLISWSDFFYYYILTLLYGAKTSQEAATHISSQRYKAASLGLQCHVQNYAKLSSPSVPSMRIYSGWILLFSSFTPFLVVFTHSIASHSPSDITLLRQVLRTLEASRSISAATSRLYDVCAVFLRFAAAFVRSTARLDCFGEYNEEEDSFTFPVGLGEGRIMSMSMGMGTDVCNVVEAEGGEGGEGGGLEGVQGDLGNMSAFFGGVSGGECWWALEYGFFLMVGGMFMCRVDF</sequence>
<dbReference type="Gene3D" id="4.10.240.10">
    <property type="entry name" value="Zn(2)-C6 fungal-type DNA-binding domain"/>
    <property type="match status" value="1"/>
</dbReference>
<evidence type="ECO:0000313" key="5">
    <source>
        <dbReference type="EMBL" id="TVY16861.1"/>
    </source>
</evidence>
<dbReference type="GO" id="GO:0000981">
    <property type="term" value="F:DNA-binding transcription factor activity, RNA polymerase II-specific"/>
    <property type="evidence" value="ECO:0007669"/>
    <property type="project" value="InterPro"/>
</dbReference>
<comment type="caution">
    <text evidence="5">The sequence shown here is derived from an EMBL/GenBank/DDBJ whole genome shotgun (WGS) entry which is preliminary data.</text>
</comment>
<reference evidence="5 6" key="1">
    <citation type="submission" date="2018-05" db="EMBL/GenBank/DDBJ databases">
        <title>Whole genome sequencing for identification of molecular markers to develop diagnostic detection tools for the regulated plant pathogen Lachnellula willkommii.</title>
        <authorList>
            <person name="Giroux E."/>
            <person name="Bilodeau G."/>
        </authorList>
    </citation>
    <scope>NUCLEOTIDE SEQUENCE [LARGE SCALE GENOMIC DNA]</scope>
    <source>
        <strain evidence="5 6">CBS 203.66</strain>
    </source>
</reference>
<dbReference type="PROSITE" id="PS00463">
    <property type="entry name" value="ZN2_CY6_FUNGAL_1"/>
    <property type="match status" value="1"/>
</dbReference>
<dbReference type="CDD" id="cd12148">
    <property type="entry name" value="fungal_TF_MHR"/>
    <property type="match status" value="1"/>
</dbReference>
<dbReference type="SMART" id="SM00906">
    <property type="entry name" value="Fungal_trans"/>
    <property type="match status" value="1"/>
</dbReference>
<dbReference type="OrthoDB" id="103819at2759"/>
<dbReference type="Proteomes" id="UP000469559">
    <property type="component" value="Unassembled WGS sequence"/>
</dbReference>
<dbReference type="PROSITE" id="PS50048">
    <property type="entry name" value="ZN2_CY6_FUNGAL_2"/>
    <property type="match status" value="1"/>
</dbReference>
<dbReference type="Pfam" id="PF00172">
    <property type="entry name" value="Zn_clus"/>
    <property type="match status" value="1"/>
</dbReference>
<evidence type="ECO:0000256" key="2">
    <source>
        <dbReference type="ARBA" id="ARBA00023242"/>
    </source>
</evidence>
<dbReference type="Pfam" id="PF04082">
    <property type="entry name" value="Fungal_trans"/>
    <property type="match status" value="1"/>
</dbReference>
<feature type="region of interest" description="Disordered" evidence="3">
    <location>
        <begin position="1"/>
        <end position="28"/>
    </location>
</feature>
<dbReference type="InterPro" id="IPR007219">
    <property type="entry name" value="XnlR_reg_dom"/>
</dbReference>
<proteinExistence type="predicted"/>
<dbReference type="SUPFAM" id="SSF57701">
    <property type="entry name" value="Zn2/Cys6 DNA-binding domain"/>
    <property type="match status" value="1"/>
</dbReference>
<evidence type="ECO:0000259" key="4">
    <source>
        <dbReference type="PROSITE" id="PS50048"/>
    </source>
</evidence>
<protein>
    <submittedName>
        <fullName evidence="5">Putative transcriptional regulatory protein</fullName>
    </submittedName>
</protein>
<keyword evidence="6" id="KW-1185">Reference proteome</keyword>
<evidence type="ECO:0000256" key="3">
    <source>
        <dbReference type="SAM" id="MobiDB-lite"/>
    </source>
</evidence>
<dbReference type="GO" id="GO:0003677">
    <property type="term" value="F:DNA binding"/>
    <property type="evidence" value="ECO:0007669"/>
    <property type="project" value="InterPro"/>
</dbReference>
<dbReference type="InterPro" id="IPR001138">
    <property type="entry name" value="Zn2Cys6_DnaBD"/>
</dbReference>
<dbReference type="PANTHER" id="PTHR46910:SF5">
    <property type="entry name" value="ZN(II)2CYS6 TRANSCRIPTION FACTOR (EUROFUNG)"/>
    <property type="match status" value="1"/>
</dbReference>
<dbReference type="AlphaFoldDB" id="A0A8T9BBR3"/>
<evidence type="ECO:0000313" key="6">
    <source>
        <dbReference type="Proteomes" id="UP000469559"/>
    </source>
</evidence>
<organism evidence="5 6">
    <name type="scientific">Lachnellula arida</name>
    <dbReference type="NCBI Taxonomy" id="1316785"/>
    <lineage>
        <taxon>Eukaryota</taxon>
        <taxon>Fungi</taxon>
        <taxon>Dikarya</taxon>
        <taxon>Ascomycota</taxon>
        <taxon>Pezizomycotina</taxon>
        <taxon>Leotiomycetes</taxon>
        <taxon>Helotiales</taxon>
        <taxon>Lachnaceae</taxon>
        <taxon>Lachnellula</taxon>
    </lineage>
</organism>
<dbReference type="GO" id="GO:0006351">
    <property type="term" value="P:DNA-templated transcription"/>
    <property type="evidence" value="ECO:0007669"/>
    <property type="project" value="InterPro"/>
</dbReference>
<gene>
    <name evidence="5" type="ORF">LARI1_G004646</name>
</gene>
<accession>A0A8T9BBR3</accession>
<keyword evidence="2" id="KW-0539">Nucleus</keyword>
<dbReference type="InterPro" id="IPR036864">
    <property type="entry name" value="Zn2-C6_fun-type_DNA-bd_sf"/>
</dbReference>
<dbReference type="InterPro" id="IPR050987">
    <property type="entry name" value="AtrR-like"/>
</dbReference>
<feature type="domain" description="Zn(2)-C6 fungal-type" evidence="4">
    <location>
        <begin position="34"/>
        <end position="61"/>
    </location>
</feature>
<dbReference type="EMBL" id="QGMF01000317">
    <property type="protein sequence ID" value="TVY16861.1"/>
    <property type="molecule type" value="Genomic_DNA"/>
</dbReference>
<dbReference type="CDD" id="cd00067">
    <property type="entry name" value="GAL4"/>
    <property type="match status" value="1"/>
</dbReference>
<dbReference type="SMART" id="SM00066">
    <property type="entry name" value="GAL4"/>
    <property type="match status" value="1"/>
</dbReference>
<dbReference type="GO" id="GO:0008270">
    <property type="term" value="F:zinc ion binding"/>
    <property type="evidence" value="ECO:0007669"/>
    <property type="project" value="InterPro"/>
</dbReference>
<evidence type="ECO:0000256" key="1">
    <source>
        <dbReference type="ARBA" id="ARBA00022723"/>
    </source>
</evidence>